<accession>A0A060PSF3</accession>
<proteinExistence type="predicted"/>
<sequence length="59" mass="6518">MFHKLILTCFLTLVAITIQACGYKAPPFNEKPAKKTSNSSNSSMQTPTNNTTPEFLNEP</sequence>
<feature type="chain" id="PRO_5001588781" description="Lipoprotein" evidence="2">
    <location>
        <begin position="21"/>
        <end position="59"/>
    </location>
</feature>
<dbReference type="RefSeq" id="WP_000468793.1">
    <property type="nucleotide sequence ID" value="NZ_AP014523.1"/>
</dbReference>
<organism evidence="3 4">
    <name type="scientific">Helicobacter pylori NY40</name>
    <dbReference type="NCBI Taxonomy" id="1426844"/>
    <lineage>
        <taxon>Bacteria</taxon>
        <taxon>Pseudomonadati</taxon>
        <taxon>Campylobacterota</taxon>
        <taxon>Epsilonproteobacteria</taxon>
        <taxon>Campylobacterales</taxon>
        <taxon>Helicobacteraceae</taxon>
        <taxon>Helicobacter</taxon>
    </lineage>
</organism>
<feature type="signal peptide" evidence="2">
    <location>
        <begin position="1"/>
        <end position="20"/>
    </location>
</feature>
<feature type="region of interest" description="Disordered" evidence="1">
    <location>
        <begin position="27"/>
        <end position="59"/>
    </location>
</feature>
<evidence type="ECO:0000256" key="1">
    <source>
        <dbReference type="SAM" id="MobiDB-lite"/>
    </source>
</evidence>
<dbReference type="AlphaFoldDB" id="A0A060PSF3"/>
<evidence type="ECO:0000313" key="4">
    <source>
        <dbReference type="Proteomes" id="UP000031662"/>
    </source>
</evidence>
<evidence type="ECO:0000256" key="2">
    <source>
        <dbReference type="SAM" id="SignalP"/>
    </source>
</evidence>
<evidence type="ECO:0000313" key="3">
    <source>
        <dbReference type="EMBL" id="BAO98509.1"/>
    </source>
</evidence>
<feature type="compositionally biased region" description="Polar residues" evidence="1">
    <location>
        <begin position="35"/>
        <end position="59"/>
    </location>
</feature>
<keyword evidence="2" id="KW-0732">Signal</keyword>
<dbReference type="EMBL" id="AP014523">
    <property type="protein sequence ID" value="BAO98509.1"/>
    <property type="molecule type" value="Genomic_DNA"/>
</dbReference>
<dbReference type="PROSITE" id="PS51257">
    <property type="entry name" value="PROKAR_LIPOPROTEIN"/>
    <property type="match status" value="1"/>
</dbReference>
<gene>
    <name evidence="3" type="ORF">NY40_1503</name>
</gene>
<dbReference type="Proteomes" id="UP000031662">
    <property type="component" value="Chromosome"/>
</dbReference>
<reference evidence="3 4" key="1">
    <citation type="submission" date="2013-11" db="EMBL/GenBank/DDBJ databases">
        <title>Estimation of Helicobacter pylori bacteriophage ecology using H. pylori isolates.</title>
        <authorList>
            <person name="Uchiyama J."/>
            <person name="Takemura-Uchiyama I."/>
            <person name="Ujihara T."/>
            <person name="Matsuzaki S."/>
        </authorList>
    </citation>
    <scope>NUCLEOTIDE SEQUENCE [LARGE SCALE GENOMIC DNA]</scope>
    <source>
        <strain evidence="3 4">NY40</strain>
    </source>
</reference>
<dbReference type="HOGENOM" id="CLU_210285_0_0_7"/>
<evidence type="ECO:0008006" key="5">
    <source>
        <dbReference type="Google" id="ProtNLM"/>
    </source>
</evidence>
<name>A0A060PSF3_HELPX</name>
<protein>
    <recommendedName>
        <fullName evidence="5">Lipoprotein</fullName>
    </recommendedName>
</protein>